<dbReference type="InterPro" id="IPR023416">
    <property type="entry name" value="Transthyretin/HIU_hydrolase_d"/>
</dbReference>
<name>A0ABU6DTJ2_9GAMM</name>
<dbReference type="Gene3D" id="2.60.40.180">
    <property type="entry name" value="Transthyretin/hydroxyisourate hydrolase domain"/>
    <property type="match status" value="1"/>
</dbReference>
<evidence type="ECO:0000313" key="11">
    <source>
        <dbReference type="EMBL" id="MEB5477174.1"/>
    </source>
</evidence>
<evidence type="ECO:0000256" key="2">
    <source>
        <dbReference type="ARBA" id="ARBA00002704"/>
    </source>
</evidence>
<evidence type="ECO:0000256" key="8">
    <source>
        <dbReference type="ARBA" id="ARBA00022801"/>
    </source>
</evidence>
<evidence type="ECO:0000313" key="12">
    <source>
        <dbReference type="Proteomes" id="UP001339883"/>
    </source>
</evidence>
<dbReference type="InterPro" id="IPR014306">
    <property type="entry name" value="Hydroxyisourate_hydrolase"/>
</dbReference>
<evidence type="ECO:0000256" key="1">
    <source>
        <dbReference type="ARBA" id="ARBA00001043"/>
    </source>
</evidence>
<proteinExistence type="inferred from homology"/>
<dbReference type="InterPro" id="IPR036817">
    <property type="entry name" value="Transthyretin/HIU_hydrolase_sf"/>
</dbReference>
<dbReference type="PRINTS" id="PR00189">
    <property type="entry name" value="TRNSTHYRETIN"/>
</dbReference>
<dbReference type="PANTHER" id="PTHR10395:SF7">
    <property type="entry name" value="5-HYDROXYISOURATE HYDROLASE"/>
    <property type="match status" value="1"/>
</dbReference>
<dbReference type="GO" id="GO:0033971">
    <property type="term" value="F:hydroxyisourate hydrolase activity"/>
    <property type="evidence" value="ECO:0007669"/>
    <property type="project" value="UniProtKB-EC"/>
</dbReference>
<evidence type="ECO:0000256" key="5">
    <source>
        <dbReference type="ARBA" id="ARBA00012609"/>
    </source>
</evidence>
<comment type="function">
    <text evidence="2">Catalyzes the hydrolysis of 5-hydroxyisourate (HIU) to 2-oxo-4-hydroxy-4-carboxy-5-ureidoimidazoline (OHCU).</text>
</comment>
<dbReference type="SUPFAM" id="SSF49472">
    <property type="entry name" value="Transthyretin (synonym: prealbumin)"/>
    <property type="match status" value="1"/>
</dbReference>
<dbReference type="PROSITE" id="PS00768">
    <property type="entry name" value="TRANSTHYRETIN_1"/>
    <property type="match status" value="1"/>
</dbReference>
<dbReference type="InterPro" id="IPR000895">
    <property type="entry name" value="Transthyretin/HIU_hydrolase"/>
</dbReference>
<evidence type="ECO:0000256" key="3">
    <source>
        <dbReference type="ARBA" id="ARBA00009850"/>
    </source>
</evidence>
<feature type="domain" description="Transthyretin/hydroxyisourate hydrolase" evidence="10">
    <location>
        <begin position="2"/>
        <end position="107"/>
    </location>
</feature>
<dbReference type="PANTHER" id="PTHR10395">
    <property type="entry name" value="URICASE AND TRANSTHYRETIN-RELATED"/>
    <property type="match status" value="1"/>
</dbReference>
<reference evidence="11 12" key="1">
    <citation type="submission" date="2019-08" db="EMBL/GenBank/DDBJ databases">
        <title>Five species of Acinetobacter isolated from floral nectar and animal pollinators.</title>
        <authorList>
            <person name="Hendry T.A."/>
        </authorList>
    </citation>
    <scope>NUCLEOTIDE SEQUENCE [LARGE SCALE GENOMIC DNA]</scope>
    <source>
        <strain evidence="11 12">MD18.27</strain>
    </source>
</reference>
<comment type="catalytic activity">
    <reaction evidence="1 9">
        <text>5-hydroxyisourate + H2O = 5-hydroxy-2-oxo-4-ureido-2,5-dihydro-1H-imidazole-5-carboxylate + H(+)</text>
        <dbReference type="Rhea" id="RHEA:23736"/>
        <dbReference type="ChEBI" id="CHEBI:15377"/>
        <dbReference type="ChEBI" id="CHEBI:15378"/>
        <dbReference type="ChEBI" id="CHEBI:18072"/>
        <dbReference type="ChEBI" id="CHEBI:58639"/>
        <dbReference type="EC" id="3.5.2.17"/>
    </reaction>
</comment>
<dbReference type="EMBL" id="VTDN01000006">
    <property type="protein sequence ID" value="MEB5477174.1"/>
    <property type="molecule type" value="Genomic_DNA"/>
</dbReference>
<dbReference type="NCBIfam" id="TIGR02962">
    <property type="entry name" value="hdxy_isourate"/>
    <property type="match status" value="1"/>
</dbReference>
<protein>
    <recommendedName>
        <fullName evidence="6 9">5-hydroxyisourate hydrolase</fullName>
        <shortName evidence="9">HIU hydrolase</shortName>
        <shortName evidence="9">HIUHase</shortName>
        <ecNumber evidence="5 9">3.5.2.17</ecNumber>
    </recommendedName>
</protein>
<comment type="similarity">
    <text evidence="3 9">Belongs to the transthyretin family. 5-hydroxyisourate hydrolase subfamily.</text>
</comment>
<sequence length="108" mass="12284">MISTHILNIQTGKPAQGIKVRLLHTKTQACLGEEITDSNGRIADFQITTPIEEGVYTLEYYVSPYFQLENIVSFFPKIDITFTIHLLNEHYHVPLLLSAHAYSTYRGS</sequence>
<evidence type="ECO:0000256" key="6">
    <source>
        <dbReference type="ARBA" id="ARBA00017539"/>
    </source>
</evidence>
<accession>A0ABU6DTJ2</accession>
<comment type="subunit">
    <text evidence="4 9">Homotetramer.</text>
</comment>
<dbReference type="EC" id="3.5.2.17" evidence="5 9"/>
<dbReference type="InterPro" id="IPR023418">
    <property type="entry name" value="Thyroxine_BS"/>
</dbReference>
<gene>
    <name evidence="11" type="primary">uraH</name>
    <name evidence="11" type="ORF">I2F25_08990</name>
</gene>
<comment type="caution">
    <text evidence="11">The sequence shown here is derived from an EMBL/GenBank/DDBJ whole genome shotgun (WGS) entry which is preliminary data.</text>
</comment>
<evidence type="ECO:0000256" key="4">
    <source>
        <dbReference type="ARBA" id="ARBA00011881"/>
    </source>
</evidence>
<evidence type="ECO:0000256" key="7">
    <source>
        <dbReference type="ARBA" id="ARBA00022631"/>
    </source>
</evidence>
<keyword evidence="7 9" id="KW-0659">Purine metabolism</keyword>
<dbReference type="Proteomes" id="UP001339883">
    <property type="component" value="Unassembled WGS sequence"/>
</dbReference>
<organism evidence="11 12">
    <name type="scientific">Acinetobacter pollinis</name>
    <dbReference type="NCBI Taxonomy" id="2605270"/>
    <lineage>
        <taxon>Bacteria</taxon>
        <taxon>Pseudomonadati</taxon>
        <taxon>Pseudomonadota</taxon>
        <taxon>Gammaproteobacteria</taxon>
        <taxon>Moraxellales</taxon>
        <taxon>Moraxellaceae</taxon>
        <taxon>Acinetobacter</taxon>
    </lineage>
</organism>
<keyword evidence="12" id="KW-1185">Reference proteome</keyword>
<evidence type="ECO:0000256" key="9">
    <source>
        <dbReference type="RuleBase" id="RU361270"/>
    </source>
</evidence>
<keyword evidence="8 9" id="KW-0378">Hydrolase</keyword>
<evidence type="ECO:0000259" key="10">
    <source>
        <dbReference type="Pfam" id="PF00576"/>
    </source>
</evidence>
<dbReference type="Pfam" id="PF00576">
    <property type="entry name" value="Transthyretin"/>
    <property type="match status" value="1"/>
</dbReference>
<dbReference type="RefSeq" id="WP_325775551.1">
    <property type="nucleotide sequence ID" value="NZ_VTDN01000006.1"/>
</dbReference>